<dbReference type="EMBL" id="BKCJ011455992">
    <property type="protein sequence ID" value="GFD35209.1"/>
    <property type="molecule type" value="Genomic_DNA"/>
</dbReference>
<accession>A0A699VLW8</accession>
<proteinExistence type="predicted"/>
<reference evidence="1" key="1">
    <citation type="journal article" date="2019" name="Sci. Rep.">
        <title>Draft genome of Tanacetum cinerariifolium, the natural source of mosquito coil.</title>
        <authorList>
            <person name="Yamashiro T."/>
            <person name="Shiraishi A."/>
            <person name="Satake H."/>
            <person name="Nakayama K."/>
        </authorList>
    </citation>
    <scope>NUCLEOTIDE SEQUENCE</scope>
</reference>
<comment type="caution">
    <text evidence="1">The sequence shown here is derived from an EMBL/GenBank/DDBJ whole genome shotgun (WGS) entry which is preliminary data.</text>
</comment>
<feature type="non-terminal residue" evidence="1">
    <location>
        <position position="1"/>
    </location>
</feature>
<organism evidence="1">
    <name type="scientific">Tanacetum cinerariifolium</name>
    <name type="common">Dalmatian daisy</name>
    <name type="synonym">Chrysanthemum cinerariifolium</name>
    <dbReference type="NCBI Taxonomy" id="118510"/>
    <lineage>
        <taxon>Eukaryota</taxon>
        <taxon>Viridiplantae</taxon>
        <taxon>Streptophyta</taxon>
        <taxon>Embryophyta</taxon>
        <taxon>Tracheophyta</taxon>
        <taxon>Spermatophyta</taxon>
        <taxon>Magnoliopsida</taxon>
        <taxon>eudicotyledons</taxon>
        <taxon>Gunneridae</taxon>
        <taxon>Pentapetalae</taxon>
        <taxon>asterids</taxon>
        <taxon>campanulids</taxon>
        <taxon>Asterales</taxon>
        <taxon>Asteraceae</taxon>
        <taxon>Asteroideae</taxon>
        <taxon>Anthemideae</taxon>
        <taxon>Anthemidinae</taxon>
        <taxon>Tanacetum</taxon>
    </lineage>
</organism>
<protein>
    <submittedName>
        <fullName evidence="1">Uncharacterized protein</fullName>
    </submittedName>
</protein>
<sequence>LECIVGSLDSLLGVLDSHIGTFTDHFTSGRIGDIEEFAIGRVDMLTVNRAVLDEQGRVVETELGSVSWSSKAN</sequence>
<gene>
    <name evidence="1" type="ORF">Tci_907178</name>
</gene>
<dbReference type="AlphaFoldDB" id="A0A699VLW8"/>
<evidence type="ECO:0000313" key="1">
    <source>
        <dbReference type="EMBL" id="GFD35209.1"/>
    </source>
</evidence>
<name>A0A699VLW8_TANCI</name>